<evidence type="ECO:0000313" key="2">
    <source>
        <dbReference type="Proteomes" id="UP000694300"/>
    </source>
</evidence>
<comment type="caution">
    <text evidence="1">The sequence shown here is derived from an EMBL/GenBank/DDBJ whole genome shotgun (WGS) entry which is preliminary data.</text>
</comment>
<keyword evidence="1" id="KW-0808">Transferase</keyword>
<dbReference type="Pfam" id="PF02585">
    <property type="entry name" value="PIG-L"/>
    <property type="match status" value="1"/>
</dbReference>
<proteinExistence type="predicted"/>
<reference evidence="1 2" key="1">
    <citation type="submission" date="2020-11" db="EMBL/GenBank/DDBJ databases">
        <title>Pseudonocardia abyssalis sp. nov. and Pseudonocardia oceani sp. nov., description and phylogenomic analysis of two novel actinomycetes isolated from the deep Southern Ocean.</title>
        <authorList>
            <person name="Parra J."/>
        </authorList>
    </citation>
    <scope>NUCLEOTIDE SEQUENCE [LARGE SCALE GENOMIC DNA]</scope>
    <source>
        <strain evidence="2">KRD185</strain>
    </source>
</reference>
<dbReference type="GO" id="GO:0032259">
    <property type="term" value="P:methylation"/>
    <property type="evidence" value="ECO:0007669"/>
    <property type="project" value="UniProtKB-KW"/>
</dbReference>
<organism evidence="1 2">
    <name type="scientific">Pseudonocardia oceani</name>
    <dbReference type="NCBI Taxonomy" id="2792013"/>
    <lineage>
        <taxon>Bacteria</taxon>
        <taxon>Bacillati</taxon>
        <taxon>Actinomycetota</taxon>
        <taxon>Actinomycetes</taxon>
        <taxon>Pseudonocardiales</taxon>
        <taxon>Pseudonocardiaceae</taxon>
        <taxon>Pseudonocardia</taxon>
    </lineage>
</organism>
<dbReference type="RefSeq" id="WP_218595955.1">
    <property type="nucleotide sequence ID" value="NZ_JADQDF010000001.1"/>
</dbReference>
<keyword evidence="1" id="KW-0489">Methyltransferase</keyword>
<dbReference type="Pfam" id="PF05401">
    <property type="entry name" value="NodS"/>
    <property type="match status" value="1"/>
</dbReference>
<dbReference type="EMBL" id="JADQDF010000001">
    <property type="protein sequence ID" value="MBW0130139.1"/>
    <property type="molecule type" value="Genomic_DNA"/>
</dbReference>
<dbReference type="PANTHER" id="PTHR12993">
    <property type="entry name" value="N-ACETYLGLUCOSAMINYL-PHOSPHATIDYLINOSITOL DE-N-ACETYLASE-RELATED"/>
    <property type="match status" value="1"/>
</dbReference>
<keyword evidence="2" id="KW-1185">Reference proteome</keyword>
<dbReference type="GO" id="GO:0008168">
    <property type="term" value="F:methyltransferase activity"/>
    <property type="evidence" value="ECO:0007669"/>
    <property type="project" value="UniProtKB-KW"/>
</dbReference>
<sequence length="437" mass="45979">MTRPLTPPADWLPLLDAHAPPAFEVAALAGERVVVVAAHPDDETLGAGGLMRALHRAGARVELVVATDGEAAFPSLDDPARDDTARAALAATRRDELDAALAAHGMAGVPVHRLGMPDSALDADVLAAALEPLLVGAEAVLAPWTGDPHPDHAAAGRAVAAAAPVTTTRWNYPIWMWPWLRPDDDGIPWPLARVHHLDADAREAKRRAVACFVSQTGPGPEGAAPIVGPEVLAHFDTGTEVVFRDPAAGGAPAERFDDLYATDGGDPWETRTSSYERRKRAVLLACLPREHYRHAAEPACGTGALTRELAARCDRLDASDAAAAAVDLARAAVEGTGATVEQAALPDAAALPAGLDLAVVSEVLYYLADDVLAATVDRIAEAVEPGGDVVIAHWRGWPAEAPRDAGATHCVLLDDPRFTALVTHVDEEFLLHVLRRA</sequence>
<dbReference type="InterPro" id="IPR008715">
    <property type="entry name" value="SAM-MeTfrase_NodS-like"/>
</dbReference>
<name>A0ABS6UE56_9PSEU</name>
<dbReference type="Proteomes" id="UP000694300">
    <property type="component" value="Unassembled WGS sequence"/>
</dbReference>
<accession>A0ABS6UE56</accession>
<dbReference type="InterPro" id="IPR003737">
    <property type="entry name" value="GlcNAc_PI_deacetylase-related"/>
</dbReference>
<protein>
    <submittedName>
        <fullName evidence="1">Bifunctional PIG-L family deacetylase/class I SAM-dependent methyltransferase</fullName>
    </submittedName>
</protein>
<dbReference type="PANTHER" id="PTHR12993:SF29">
    <property type="entry name" value="BLR3841 PROTEIN"/>
    <property type="match status" value="1"/>
</dbReference>
<evidence type="ECO:0000313" key="1">
    <source>
        <dbReference type="EMBL" id="MBW0130139.1"/>
    </source>
</evidence>
<gene>
    <name evidence="1" type="ORF">I4I82_20995</name>
</gene>